<name>E1WZD2_HALMS</name>
<keyword evidence="1" id="KW-0732">Signal</keyword>
<evidence type="ECO:0000313" key="2">
    <source>
        <dbReference type="EMBL" id="CBW27820.1"/>
    </source>
</evidence>
<sequence>MENMKKIKLLSFAAATLLSTNAWSLGTGVSSFPMMTGKKLISSEVLGVTSSGGGIGAQVRYTQKFSKKAVFDAGLGISGGEMSNRFFTGVDYEIFPDYYKQPKVSVKTTMELAKEFEVSRTKLSLAPTVSKGFSFWGKEAYPYFSMPVGLSLDGDTKTYESTISANLGINGNVPLEQYKHLQANAEIQLGLKDSFTSILVGLSYPLQ</sequence>
<feature type="chain" id="PRO_5003154242" evidence="1">
    <location>
        <begin position="25"/>
        <end position="207"/>
    </location>
</feature>
<feature type="signal peptide" evidence="1">
    <location>
        <begin position="1"/>
        <end position="24"/>
    </location>
</feature>
<evidence type="ECO:0000313" key="3">
    <source>
        <dbReference type="Proteomes" id="UP000008963"/>
    </source>
</evidence>
<gene>
    <name evidence="2" type="ordered locus">BMS_3059</name>
</gene>
<dbReference type="Proteomes" id="UP000008963">
    <property type="component" value="Chromosome"/>
</dbReference>
<dbReference type="AlphaFoldDB" id="E1WZD2"/>
<dbReference type="PATRIC" id="fig|862908.3.peg.2927"/>
<proteinExistence type="predicted"/>
<dbReference type="KEGG" id="bmx:BMS_3059"/>
<accession>E1WZD2</accession>
<protein>
    <submittedName>
        <fullName evidence="2">Exported protein</fullName>
    </submittedName>
</protein>
<evidence type="ECO:0000256" key="1">
    <source>
        <dbReference type="SAM" id="SignalP"/>
    </source>
</evidence>
<organism evidence="2 3">
    <name type="scientific">Halobacteriovorax marinus (strain ATCC BAA-682 / DSM 15412 / SJ)</name>
    <name type="common">Bacteriovorax marinus</name>
    <dbReference type="NCBI Taxonomy" id="862908"/>
    <lineage>
        <taxon>Bacteria</taxon>
        <taxon>Pseudomonadati</taxon>
        <taxon>Bdellovibrionota</taxon>
        <taxon>Bacteriovoracia</taxon>
        <taxon>Bacteriovoracales</taxon>
        <taxon>Halobacteriovoraceae</taxon>
        <taxon>Halobacteriovorax</taxon>
    </lineage>
</organism>
<keyword evidence="3" id="KW-1185">Reference proteome</keyword>
<dbReference type="HOGENOM" id="CLU_1324856_0_0_7"/>
<dbReference type="EMBL" id="FQ312005">
    <property type="protein sequence ID" value="CBW27820.1"/>
    <property type="molecule type" value="Genomic_DNA"/>
</dbReference>
<reference evidence="3" key="1">
    <citation type="journal article" date="2013" name="ISME J.">
        <title>A small predatory core genome in the divergent marine Bacteriovorax marinus SJ and the terrestrial Bdellovibrio bacteriovorus.</title>
        <authorList>
            <person name="Crossman L.C."/>
            <person name="Chen H."/>
            <person name="Cerdeno-Tarraga A.M."/>
            <person name="Brooks K."/>
            <person name="Quail M.A."/>
            <person name="Pineiro S.A."/>
            <person name="Hobley L."/>
            <person name="Sockett R.E."/>
            <person name="Bentley S.D."/>
            <person name="Parkhill J."/>
            <person name="Williams H.N."/>
            <person name="Stine O.C."/>
        </authorList>
    </citation>
    <scope>NUCLEOTIDE SEQUENCE [LARGE SCALE GENOMIC DNA]</scope>
    <source>
        <strain evidence="3">ATCC BAA-682 / DSM 15412 / SJ</strain>
    </source>
</reference>